<feature type="compositionally biased region" description="Basic and acidic residues" evidence="1">
    <location>
        <begin position="302"/>
        <end position="331"/>
    </location>
</feature>
<dbReference type="CDD" id="cd11390">
    <property type="entry name" value="bHLH_TS"/>
    <property type="match status" value="1"/>
</dbReference>
<dbReference type="OrthoDB" id="5969565at2759"/>
<dbReference type="InterPro" id="IPR011598">
    <property type="entry name" value="bHLH_dom"/>
</dbReference>
<dbReference type="Gene3D" id="4.10.280.10">
    <property type="entry name" value="Helix-loop-helix DNA-binding domain"/>
    <property type="match status" value="1"/>
</dbReference>
<evidence type="ECO:0000256" key="1">
    <source>
        <dbReference type="SAM" id="MobiDB-lite"/>
    </source>
</evidence>
<feature type="compositionally biased region" description="Basic and acidic residues" evidence="1">
    <location>
        <begin position="265"/>
        <end position="280"/>
    </location>
</feature>
<dbReference type="Proteomes" id="UP000225706">
    <property type="component" value="Unassembled WGS sequence"/>
</dbReference>
<dbReference type="AlphaFoldDB" id="A0A2B4SA64"/>
<accession>A0A2B4SA64</accession>
<feature type="compositionally biased region" description="Basic and acidic residues" evidence="1">
    <location>
        <begin position="245"/>
        <end position="257"/>
    </location>
</feature>
<feature type="domain" description="BHLH" evidence="2">
    <location>
        <begin position="401"/>
        <end position="453"/>
    </location>
</feature>
<dbReference type="GO" id="GO:0046983">
    <property type="term" value="F:protein dimerization activity"/>
    <property type="evidence" value="ECO:0007669"/>
    <property type="project" value="InterPro"/>
</dbReference>
<proteinExistence type="predicted"/>
<dbReference type="GO" id="GO:0032502">
    <property type="term" value="P:developmental process"/>
    <property type="evidence" value="ECO:0007669"/>
    <property type="project" value="TreeGrafter"/>
</dbReference>
<name>A0A2B4SA64_STYPI</name>
<evidence type="ECO:0000313" key="4">
    <source>
        <dbReference type="Proteomes" id="UP000225706"/>
    </source>
</evidence>
<dbReference type="InterPro" id="IPR036638">
    <property type="entry name" value="HLH_DNA-bd_sf"/>
</dbReference>
<dbReference type="PROSITE" id="PS50888">
    <property type="entry name" value="BHLH"/>
    <property type="match status" value="1"/>
</dbReference>
<protein>
    <submittedName>
        <fullName evidence="3">Heart-and neural crest derivatives-expressed protein 2</fullName>
    </submittedName>
</protein>
<evidence type="ECO:0000313" key="3">
    <source>
        <dbReference type="EMBL" id="PFX25999.1"/>
    </source>
</evidence>
<comment type="caution">
    <text evidence="3">The sequence shown here is derived from an EMBL/GenBank/DDBJ whole genome shotgun (WGS) entry which is preliminary data.</text>
</comment>
<organism evidence="3 4">
    <name type="scientific">Stylophora pistillata</name>
    <name type="common">Smooth cauliflower coral</name>
    <dbReference type="NCBI Taxonomy" id="50429"/>
    <lineage>
        <taxon>Eukaryota</taxon>
        <taxon>Metazoa</taxon>
        <taxon>Cnidaria</taxon>
        <taxon>Anthozoa</taxon>
        <taxon>Hexacorallia</taxon>
        <taxon>Scleractinia</taxon>
        <taxon>Astrocoeniina</taxon>
        <taxon>Pocilloporidae</taxon>
        <taxon>Stylophora</taxon>
    </lineage>
</organism>
<dbReference type="PANTHER" id="PTHR23349:SF68">
    <property type="entry name" value="FI14601P"/>
    <property type="match status" value="1"/>
</dbReference>
<dbReference type="EMBL" id="LSMT01000136">
    <property type="protein sequence ID" value="PFX25999.1"/>
    <property type="molecule type" value="Genomic_DNA"/>
</dbReference>
<evidence type="ECO:0000259" key="2">
    <source>
        <dbReference type="PROSITE" id="PS50888"/>
    </source>
</evidence>
<keyword evidence="4" id="KW-1185">Reference proteome</keyword>
<feature type="region of interest" description="Disordered" evidence="1">
    <location>
        <begin position="245"/>
        <end position="359"/>
    </location>
</feature>
<dbReference type="GO" id="GO:0000977">
    <property type="term" value="F:RNA polymerase II transcription regulatory region sequence-specific DNA binding"/>
    <property type="evidence" value="ECO:0007669"/>
    <property type="project" value="TreeGrafter"/>
</dbReference>
<dbReference type="InterPro" id="IPR050283">
    <property type="entry name" value="E-box_TF_Regulators"/>
</dbReference>
<dbReference type="SUPFAM" id="SSF47459">
    <property type="entry name" value="HLH, helix-loop-helix DNA-binding domain"/>
    <property type="match status" value="1"/>
</dbReference>
<dbReference type="PANTHER" id="PTHR23349">
    <property type="entry name" value="BASIC HELIX-LOOP-HELIX TRANSCRIPTION FACTOR, TWIST"/>
    <property type="match status" value="1"/>
</dbReference>
<dbReference type="STRING" id="50429.A0A2B4SA64"/>
<dbReference type="SMART" id="SM00353">
    <property type="entry name" value="HLH"/>
    <property type="match status" value="1"/>
</dbReference>
<dbReference type="GO" id="GO:0000981">
    <property type="term" value="F:DNA-binding transcription factor activity, RNA polymerase II-specific"/>
    <property type="evidence" value="ECO:0007669"/>
    <property type="project" value="TreeGrafter"/>
</dbReference>
<feature type="region of interest" description="Disordered" evidence="1">
    <location>
        <begin position="1"/>
        <end position="37"/>
    </location>
</feature>
<dbReference type="Pfam" id="PF00010">
    <property type="entry name" value="HLH"/>
    <property type="match status" value="1"/>
</dbReference>
<gene>
    <name evidence="3" type="primary">hand2</name>
    <name evidence="3" type="ORF">AWC38_SpisGene9311</name>
</gene>
<feature type="compositionally biased region" description="Basic and acidic residues" evidence="1">
    <location>
        <begin position="12"/>
        <end position="37"/>
    </location>
</feature>
<reference evidence="4" key="1">
    <citation type="journal article" date="2017" name="bioRxiv">
        <title>Comparative analysis of the genomes of Stylophora pistillata and Acropora digitifera provides evidence for extensive differences between species of corals.</title>
        <authorList>
            <person name="Voolstra C.R."/>
            <person name="Li Y."/>
            <person name="Liew Y.J."/>
            <person name="Baumgarten S."/>
            <person name="Zoccola D."/>
            <person name="Flot J.-F."/>
            <person name="Tambutte S."/>
            <person name="Allemand D."/>
            <person name="Aranda M."/>
        </authorList>
    </citation>
    <scope>NUCLEOTIDE SEQUENCE [LARGE SCALE GENOMIC DNA]</scope>
</reference>
<sequence length="464" mass="53503">MPRSFLVKRRKSADAKSTLDSDATEKTQDPSNSSEEKHKFVSPCQASQFHPQIFPCGILGRKHHWNHTNAACLPNRPRTFPETPEAWVECASKCVNTHCCRYFHRKLEEPTSCLCCLTSQKFLSDVTQLQVPLWHRNMNYDSSCNGIFSHHFGPFSPKPLSCPVNRLDAHAKEVNDKEDDNLTSCHVVNCSAMFGARLEKSPKFVKKEEVFPNAALKDDKYEFSNDLPAKKIKLTSVENDDMLMKEDSKENLNHEYETEVNSTTEKTKPDDSLLREKIKQESPGPENITDSNVVPSHRKTKKHEESKQTSQGKDELNNHKKQDKNAAEIKRKASMQETKKTQQTKSKKGSRESNMKPYNTRVLTSRRPRTYSNDFLLAEEEEDWQQGNEGYQMKGRQRTKLNRLLANEHERRRVAQLNSAYQDLRQLIPGYQCDTKLPKIKILKYAINYIAHLDDILADNFTRS</sequence>
<feature type="compositionally biased region" description="Basic residues" evidence="1">
    <location>
        <begin position="1"/>
        <end position="11"/>
    </location>
</feature>